<organism evidence="2 3">
    <name type="scientific">Holospora curviuscula</name>
    <dbReference type="NCBI Taxonomy" id="1082868"/>
    <lineage>
        <taxon>Bacteria</taxon>
        <taxon>Pseudomonadati</taxon>
        <taxon>Pseudomonadota</taxon>
        <taxon>Alphaproteobacteria</taxon>
        <taxon>Holosporales</taxon>
        <taxon>Holosporaceae</taxon>
        <taxon>Holospora</taxon>
    </lineage>
</organism>
<protein>
    <recommendedName>
        <fullName evidence="4">Transposase DDE domain protein</fullName>
    </recommendedName>
</protein>
<gene>
    <name evidence="2" type="ORF">HCUR_00639</name>
</gene>
<evidence type="ECO:0008006" key="4">
    <source>
        <dbReference type="Google" id="ProtNLM"/>
    </source>
</evidence>
<keyword evidence="1" id="KW-0812">Transmembrane</keyword>
<keyword evidence="1" id="KW-1133">Transmembrane helix</keyword>
<feature type="transmembrane region" description="Helical" evidence="1">
    <location>
        <begin position="73"/>
        <end position="91"/>
    </location>
</feature>
<keyword evidence="1" id="KW-0472">Membrane</keyword>
<sequence>MENFDFKALVADRGYAMSMTSSIMLAVTKPSSPHNSCENPKEFDAALYKERTLVEQMFNKLTYFRRITPRYDTLAHAFLSFLHLAISLIMLK</sequence>
<evidence type="ECO:0000313" key="2">
    <source>
        <dbReference type="EMBL" id="PPE03861.1"/>
    </source>
</evidence>
<dbReference type="Proteomes" id="UP000239425">
    <property type="component" value="Unassembled WGS sequence"/>
</dbReference>
<dbReference type="EMBL" id="PHHC01000080">
    <property type="protein sequence ID" value="PPE03861.1"/>
    <property type="molecule type" value="Genomic_DNA"/>
</dbReference>
<accession>A0A2S5R956</accession>
<keyword evidence="3" id="KW-1185">Reference proteome</keyword>
<name>A0A2S5R956_9PROT</name>
<dbReference type="AlphaFoldDB" id="A0A2S5R956"/>
<proteinExistence type="predicted"/>
<comment type="caution">
    <text evidence="2">The sequence shown here is derived from an EMBL/GenBank/DDBJ whole genome shotgun (WGS) entry which is preliminary data.</text>
</comment>
<evidence type="ECO:0000313" key="3">
    <source>
        <dbReference type="Proteomes" id="UP000239425"/>
    </source>
</evidence>
<dbReference type="OrthoDB" id="9798237at2"/>
<reference evidence="2 3" key="1">
    <citation type="submission" date="2017-11" db="EMBL/GenBank/DDBJ databases">
        <title>Comparative genomic analysis of Holospora spp., intranuclear symbionts of paramecia.</title>
        <authorList>
            <person name="Garushyants S.K."/>
            <person name="Beliavskaya A."/>
            <person name="Malko D.B."/>
            <person name="Logacheva M.D."/>
            <person name="Rautian M.S."/>
            <person name="Gelfand M.S."/>
        </authorList>
    </citation>
    <scope>NUCLEOTIDE SEQUENCE [LARGE SCALE GENOMIC DNA]</scope>
    <source>
        <strain evidence="3">02AZ16</strain>
    </source>
</reference>
<evidence type="ECO:0000256" key="1">
    <source>
        <dbReference type="SAM" id="Phobius"/>
    </source>
</evidence>